<dbReference type="InterPro" id="IPR050362">
    <property type="entry name" value="Cation-dep_OMT"/>
</dbReference>
<dbReference type="Pfam" id="PF01596">
    <property type="entry name" value="Methyltransf_3"/>
    <property type="match status" value="1"/>
</dbReference>
<accession>A0ABY1NCD8</accession>
<evidence type="ECO:0000313" key="6">
    <source>
        <dbReference type="Proteomes" id="UP001157911"/>
    </source>
</evidence>
<comment type="subunit">
    <text evidence="4">Homodimer.</text>
</comment>
<dbReference type="Gene3D" id="3.40.50.150">
    <property type="entry name" value="Vaccinia Virus protein VP39"/>
    <property type="match status" value="1"/>
</dbReference>
<feature type="binding site" evidence="4">
    <location>
        <position position="49"/>
    </location>
    <ligand>
        <name>S-adenosyl-L-methionine</name>
        <dbReference type="ChEBI" id="CHEBI:59789"/>
    </ligand>
</feature>
<proteinExistence type="inferred from homology"/>
<dbReference type="PANTHER" id="PTHR10509">
    <property type="entry name" value="O-METHYLTRANSFERASE-RELATED"/>
    <property type="match status" value="1"/>
</dbReference>
<keyword evidence="6" id="KW-1185">Reference proteome</keyword>
<feature type="binding site" evidence="4">
    <location>
        <position position="171"/>
    </location>
    <ligand>
        <name>Mg(2+)</name>
        <dbReference type="ChEBI" id="CHEBI:18420"/>
    </ligand>
</feature>
<feature type="binding site" evidence="4">
    <location>
        <position position="96"/>
    </location>
    <ligand>
        <name>S-adenosyl-L-methionine</name>
        <dbReference type="ChEBI" id="CHEBI:59789"/>
    </ligand>
</feature>
<dbReference type="EC" id="2.1.1.-" evidence="4"/>
<keyword evidence="4" id="KW-0479">Metal-binding</keyword>
<dbReference type="EMBL" id="FXUB01000001">
    <property type="protein sequence ID" value="SMP06263.1"/>
    <property type="molecule type" value="Genomic_DNA"/>
</dbReference>
<dbReference type="Proteomes" id="UP001157911">
    <property type="component" value="Unassembled WGS sequence"/>
</dbReference>
<feature type="binding site" evidence="4">
    <location>
        <position position="170"/>
    </location>
    <ligand>
        <name>Mg(2+)</name>
        <dbReference type="ChEBI" id="CHEBI:18420"/>
    </ligand>
</feature>
<dbReference type="InterPro" id="IPR029063">
    <property type="entry name" value="SAM-dependent_MTases_sf"/>
</dbReference>
<comment type="similarity">
    <text evidence="4">Belongs to the class I-like SAM-binding methyltransferase superfamily. Cation-dependent O-methyltransferase family.</text>
</comment>
<evidence type="ECO:0000313" key="5">
    <source>
        <dbReference type="EMBL" id="SMP06263.1"/>
    </source>
</evidence>
<feature type="binding site" evidence="4">
    <location>
        <begin position="123"/>
        <end position="124"/>
    </location>
    <ligand>
        <name>S-adenosyl-L-methionine</name>
        <dbReference type="ChEBI" id="CHEBI:59789"/>
    </ligand>
</feature>
<evidence type="ECO:0000256" key="3">
    <source>
        <dbReference type="ARBA" id="ARBA00022691"/>
    </source>
</evidence>
<protein>
    <recommendedName>
        <fullName evidence="4">tRNA 5-hydroxyuridine methyltransferase</fullName>
        <ecNumber evidence="4">2.1.1.-</ecNumber>
    </recommendedName>
    <alternativeName>
        <fullName evidence="4">ho5U methyltransferase</fullName>
    </alternativeName>
</protein>
<dbReference type="InterPro" id="IPR043675">
    <property type="entry name" value="TrmR_methyltr"/>
</dbReference>
<dbReference type="InterPro" id="IPR002935">
    <property type="entry name" value="SAM_O-MeTrfase"/>
</dbReference>
<keyword evidence="2 4" id="KW-0808">Transferase</keyword>
<keyword evidence="1 4" id="KW-0489">Methyltransferase</keyword>
<keyword evidence="3 4" id="KW-0949">S-adenosyl-L-methionine</keyword>
<comment type="catalytic activity">
    <reaction evidence="4">
        <text>5-hydroxyuridine(34) in tRNA + S-adenosyl-L-methionine = 5-methoxyuridine(34) in tRNA + S-adenosyl-L-homocysteine + H(+)</text>
        <dbReference type="Rhea" id="RHEA:60524"/>
        <dbReference type="Rhea" id="RHEA-COMP:13381"/>
        <dbReference type="Rhea" id="RHEA-COMP:15591"/>
        <dbReference type="ChEBI" id="CHEBI:15378"/>
        <dbReference type="ChEBI" id="CHEBI:57856"/>
        <dbReference type="ChEBI" id="CHEBI:59789"/>
        <dbReference type="ChEBI" id="CHEBI:136877"/>
        <dbReference type="ChEBI" id="CHEBI:143860"/>
    </reaction>
</comment>
<reference evidence="5 6" key="1">
    <citation type="submission" date="2017-05" db="EMBL/GenBank/DDBJ databases">
        <authorList>
            <person name="Varghese N."/>
            <person name="Submissions S."/>
        </authorList>
    </citation>
    <scope>NUCLEOTIDE SEQUENCE [LARGE SCALE GENOMIC DNA]</scope>
    <source>
        <strain evidence="5 6">DSM 15522</strain>
    </source>
</reference>
<gene>
    <name evidence="4" type="primary">trmR</name>
    <name evidence="5" type="ORF">SAMN06265339_0358</name>
</gene>
<organism evidence="5 6">
    <name type="scientific">Desulfurobacterium pacificum</name>
    <dbReference type="NCBI Taxonomy" id="240166"/>
    <lineage>
        <taxon>Bacteria</taxon>
        <taxon>Pseudomonadati</taxon>
        <taxon>Aquificota</taxon>
        <taxon>Aquificia</taxon>
        <taxon>Desulfurobacteriales</taxon>
        <taxon>Desulfurobacteriaceae</taxon>
        <taxon>Desulfurobacterium</taxon>
    </lineage>
</organism>
<dbReference type="SUPFAM" id="SSF53335">
    <property type="entry name" value="S-adenosyl-L-methionine-dependent methyltransferases"/>
    <property type="match status" value="1"/>
</dbReference>
<dbReference type="HAMAP" id="MF_02217">
    <property type="entry name" value="TrmR_methyltr"/>
    <property type="match status" value="1"/>
</dbReference>
<feature type="binding site" evidence="4">
    <location>
        <position position="144"/>
    </location>
    <ligand>
        <name>S-adenosyl-L-methionine</name>
        <dbReference type="ChEBI" id="CHEBI:59789"/>
    </ligand>
</feature>
<sequence>MLQMEFNRWKNLSEIVPVDVESFVNVYNSRDEVLEDIEKFAVEEKVPILLPSAAALLELLIKLVKPEKILEIGTGIGYSTIVMAKAFPDAEILTVDSNLKRLKVAKEFFKKAGLKNVTVIHSDAFELIEDLLAEGEKFDFIFVDSVKSEYPFFNFKIQALLSERGMAVFDNVLFRGYVCGKSYDEKRYSRTVNLLKLFLNQIKEYPDFSVTLLPLGDGFLILKRKSPERG</sequence>
<comment type="caution">
    <text evidence="5">The sequence shown here is derived from an EMBL/GenBank/DDBJ whole genome shotgun (WGS) entry which is preliminary data.</text>
</comment>
<evidence type="ECO:0000256" key="4">
    <source>
        <dbReference type="HAMAP-Rule" id="MF_02217"/>
    </source>
</evidence>
<evidence type="ECO:0000256" key="2">
    <source>
        <dbReference type="ARBA" id="ARBA00022679"/>
    </source>
</evidence>
<feature type="binding site" evidence="4">
    <location>
        <position position="79"/>
    </location>
    <ligand>
        <name>S-adenosyl-L-methionine</name>
        <dbReference type="ChEBI" id="CHEBI:59789"/>
    </ligand>
</feature>
<keyword evidence="4" id="KW-0819">tRNA processing</keyword>
<dbReference type="PROSITE" id="PS51682">
    <property type="entry name" value="SAM_OMT_I"/>
    <property type="match status" value="1"/>
</dbReference>
<dbReference type="PANTHER" id="PTHR10509:SF14">
    <property type="entry name" value="CAFFEOYL-COA O-METHYLTRANSFERASE 3-RELATED"/>
    <property type="match status" value="1"/>
</dbReference>
<evidence type="ECO:0000256" key="1">
    <source>
        <dbReference type="ARBA" id="ARBA00022603"/>
    </source>
</evidence>
<name>A0ABY1NCD8_9BACT</name>
<feature type="binding site" evidence="4">
    <location>
        <position position="144"/>
    </location>
    <ligand>
        <name>Mg(2+)</name>
        <dbReference type="ChEBI" id="CHEBI:18420"/>
    </ligand>
</feature>
<comment type="function">
    <text evidence="4">Catalyzes the methylation of 5-hydroxyuridine (ho5U) to form 5-methoxyuridine (mo5U) at position 34 in tRNAs.</text>
</comment>
<keyword evidence="4" id="KW-0460">Magnesium</keyword>
<dbReference type="CDD" id="cd02440">
    <property type="entry name" value="AdoMet_MTases"/>
    <property type="match status" value="1"/>
</dbReference>